<reference evidence="4 5" key="1">
    <citation type="submission" date="2022-01" db="EMBL/GenBank/DDBJ databases">
        <title>A high-quality chromosome-level genome assembly of rohu carp, Labeo rohita.</title>
        <authorList>
            <person name="Arick M.A. II"/>
            <person name="Hsu C.-Y."/>
            <person name="Magbanua Z."/>
            <person name="Pechanova O."/>
            <person name="Grover C."/>
            <person name="Miller E."/>
            <person name="Thrash A."/>
            <person name="Ezzel L."/>
            <person name="Alam S."/>
            <person name="Benzie J."/>
            <person name="Hamilton M."/>
            <person name="Karsi A."/>
            <person name="Lawrence M.L."/>
            <person name="Peterson D.G."/>
        </authorList>
    </citation>
    <scope>NUCLEOTIDE SEQUENCE [LARGE SCALE GENOMIC DNA]</scope>
    <source>
        <strain evidence="5">BAU-BD-2019</strain>
        <tissue evidence="4">Blood</tissue>
    </source>
</reference>
<evidence type="ECO:0000256" key="3">
    <source>
        <dbReference type="SAM" id="Phobius"/>
    </source>
</evidence>
<feature type="transmembrane region" description="Helical" evidence="3">
    <location>
        <begin position="94"/>
        <end position="116"/>
    </location>
</feature>
<dbReference type="PANTHER" id="PTHR14096">
    <property type="entry name" value="APOLIPOPROTEIN L"/>
    <property type="match status" value="1"/>
</dbReference>
<gene>
    <name evidence="4" type="ORF">H4Q32_028047</name>
</gene>
<proteinExistence type="inferred from homology"/>
<accession>A0ABQ8LBC4</accession>
<dbReference type="InterPro" id="IPR008405">
    <property type="entry name" value="ApoL"/>
</dbReference>
<name>A0ABQ8LBC4_LABRO</name>
<comment type="similarity">
    <text evidence="1">Belongs to the apolipoprotein L family.</text>
</comment>
<dbReference type="EMBL" id="JACTAM010000729">
    <property type="protein sequence ID" value="KAI2646933.1"/>
    <property type="molecule type" value="Genomic_DNA"/>
</dbReference>
<dbReference type="Gene3D" id="1.20.1170.10">
    <property type="match status" value="1"/>
</dbReference>
<keyword evidence="3" id="KW-0472">Membrane</keyword>
<comment type="caution">
    <text evidence="4">The sequence shown here is derived from an EMBL/GenBank/DDBJ whole genome shotgun (WGS) entry which is preliminary data.</text>
</comment>
<evidence type="ECO:0000256" key="2">
    <source>
        <dbReference type="SAM" id="Coils"/>
    </source>
</evidence>
<protein>
    <submittedName>
        <fullName evidence="4">Apolipoprotein L3</fullName>
    </submittedName>
</protein>
<organism evidence="4 5">
    <name type="scientific">Labeo rohita</name>
    <name type="common">Indian major carp</name>
    <name type="synonym">Cyprinus rohita</name>
    <dbReference type="NCBI Taxonomy" id="84645"/>
    <lineage>
        <taxon>Eukaryota</taxon>
        <taxon>Metazoa</taxon>
        <taxon>Chordata</taxon>
        <taxon>Craniata</taxon>
        <taxon>Vertebrata</taxon>
        <taxon>Euteleostomi</taxon>
        <taxon>Actinopterygii</taxon>
        <taxon>Neopterygii</taxon>
        <taxon>Teleostei</taxon>
        <taxon>Ostariophysi</taxon>
        <taxon>Cypriniformes</taxon>
        <taxon>Cyprinidae</taxon>
        <taxon>Labeoninae</taxon>
        <taxon>Labeonini</taxon>
        <taxon>Labeo</taxon>
    </lineage>
</organism>
<keyword evidence="3" id="KW-1133">Transmembrane helix</keyword>
<feature type="transmembrane region" description="Helical" evidence="3">
    <location>
        <begin position="68"/>
        <end position="88"/>
    </location>
</feature>
<keyword evidence="5" id="KW-1185">Reference proteome</keyword>
<evidence type="ECO:0000313" key="5">
    <source>
        <dbReference type="Proteomes" id="UP000830375"/>
    </source>
</evidence>
<dbReference type="Proteomes" id="UP000830375">
    <property type="component" value="Unassembled WGS sequence"/>
</dbReference>
<evidence type="ECO:0000313" key="4">
    <source>
        <dbReference type="EMBL" id="KAI2646933.1"/>
    </source>
</evidence>
<sequence>MASSNNSRRRNSMDEPLNMSDVIRLHEEFIALYEENYHELQECIRQLNHLINTFEKDFRRCVETSRGGGIVGILGGVTTIAGLALAPFTLGASVAVVGVGSVMALGGGVGSGILNFMKMNQQKKLIENVENELKKFQNKITPMTDILNVICEHMNEILKHINKPEEDFCGFIKCAAGASEVLRILRIDDIGEVAAQASKTVRLTTTLTGVFAGIGLVLDILSVIEDNKTLNDMDKLAGNRQIRESELESKAGKFIVEMRKVINQQKEIMDELKKTKGKLQARLL</sequence>
<dbReference type="Pfam" id="PF05461">
    <property type="entry name" value="ApoL"/>
    <property type="match status" value="1"/>
</dbReference>
<dbReference type="PANTHER" id="PTHR14096:SF28">
    <property type="entry name" value="APOLIPOPROTEIN L, 1-RELATED"/>
    <property type="match status" value="1"/>
</dbReference>
<evidence type="ECO:0000256" key="1">
    <source>
        <dbReference type="ARBA" id="ARBA00010090"/>
    </source>
</evidence>
<feature type="coiled-coil region" evidence="2">
    <location>
        <begin position="255"/>
        <end position="282"/>
    </location>
</feature>
<keyword evidence="2" id="KW-0175">Coiled coil</keyword>
<keyword evidence="3" id="KW-0812">Transmembrane</keyword>